<dbReference type="Pfam" id="PF13426">
    <property type="entry name" value="PAS_9"/>
    <property type="match status" value="1"/>
</dbReference>
<proteinExistence type="predicted"/>
<dbReference type="InterPro" id="IPR001633">
    <property type="entry name" value="EAL_dom"/>
</dbReference>
<reference evidence="4 5" key="1">
    <citation type="journal article" date="2012" name="Stand. Genomic Sci.">
        <title>Complete genome sequence of the sulfur compounds oxidizing chemolithoautotroph Sulfuricurvum kujiense type strain (YK-1(T)).</title>
        <authorList>
            <person name="Han C."/>
            <person name="Kotsyurbenko O."/>
            <person name="Chertkov O."/>
            <person name="Held B."/>
            <person name="Lapidus A."/>
            <person name="Nolan M."/>
            <person name="Lucas S."/>
            <person name="Hammon N."/>
            <person name="Deshpande S."/>
            <person name="Cheng J.F."/>
            <person name="Tapia R."/>
            <person name="Goodwin L.A."/>
            <person name="Pitluck S."/>
            <person name="Liolios K."/>
            <person name="Pagani I."/>
            <person name="Ivanova N."/>
            <person name="Mavromatis K."/>
            <person name="Mikhailova N."/>
            <person name="Pati A."/>
            <person name="Chen A."/>
            <person name="Palaniappan K."/>
            <person name="Land M."/>
            <person name="Hauser L."/>
            <person name="Chang Y.J."/>
            <person name="Jeffries C.D."/>
            <person name="Brambilla E.M."/>
            <person name="Rohde M."/>
            <person name="Spring S."/>
            <person name="Sikorski J."/>
            <person name="Goker M."/>
            <person name="Woyke T."/>
            <person name="Bristow J."/>
            <person name="Eisen J.A."/>
            <person name="Markowitz V."/>
            <person name="Hugenholtz P."/>
            <person name="Kyrpides N.C."/>
            <person name="Klenk H.P."/>
            <person name="Detter J.C."/>
        </authorList>
    </citation>
    <scope>NUCLEOTIDE SEQUENCE [LARGE SCALE GENOMIC DNA]</scope>
    <source>
        <strain evidence="5">ATCC BAA-921 / DSM 16994 / JCM 11577 / YK-1</strain>
    </source>
</reference>
<dbReference type="FunFam" id="3.30.70.270:FF:000001">
    <property type="entry name" value="Diguanylate cyclase domain protein"/>
    <property type="match status" value="1"/>
</dbReference>
<feature type="domain" description="GGDEF" evidence="3">
    <location>
        <begin position="296"/>
        <end position="428"/>
    </location>
</feature>
<dbReference type="NCBIfam" id="TIGR00229">
    <property type="entry name" value="sensory_box"/>
    <property type="match status" value="2"/>
</dbReference>
<dbReference type="NCBIfam" id="TIGR00254">
    <property type="entry name" value="GGDEF"/>
    <property type="match status" value="1"/>
</dbReference>
<dbReference type="HOGENOM" id="CLU_000445_70_20_7"/>
<dbReference type="RefSeq" id="WP_013459258.1">
    <property type="nucleotide sequence ID" value="NC_014762.1"/>
</dbReference>
<dbReference type="InterPro" id="IPR035919">
    <property type="entry name" value="EAL_sf"/>
</dbReference>
<dbReference type="KEGG" id="sku:Sulku_0394"/>
<evidence type="ECO:0000313" key="4">
    <source>
        <dbReference type="EMBL" id="ADR33061.1"/>
    </source>
</evidence>
<keyword evidence="5" id="KW-1185">Reference proteome</keyword>
<dbReference type="eggNOG" id="COG5001">
    <property type="taxonomic scope" value="Bacteria"/>
</dbReference>
<dbReference type="OrthoDB" id="9777298at2"/>
<dbReference type="SMART" id="SM00091">
    <property type="entry name" value="PAS"/>
    <property type="match status" value="2"/>
</dbReference>
<name>E4TZ62_SULKY</name>
<dbReference type="CDD" id="cd01949">
    <property type="entry name" value="GGDEF"/>
    <property type="match status" value="1"/>
</dbReference>
<dbReference type="CDD" id="cd00130">
    <property type="entry name" value="PAS"/>
    <property type="match status" value="2"/>
</dbReference>
<dbReference type="PANTHER" id="PTHR44757">
    <property type="entry name" value="DIGUANYLATE CYCLASE DGCP"/>
    <property type="match status" value="1"/>
</dbReference>
<protein>
    <submittedName>
        <fullName evidence="4">Diguanylate cyclase/phosphodiesterase with PAS/PAC sensor(S)</fullName>
    </submittedName>
</protein>
<dbReference type="AlphaFoldDB" id="E4TZ62"/>
<dbReference type="SUPFAM" id="SSF55785">
    <property type="entry name" value="PYP-like sensor domain (PAS domain)"/>
    <property type="match status" value="2"/>
</dbReference>
<feature type="domain" description="PAS" evidence="1">
    <location>
        <begin position="143"/>
        <end position="216"/>
    </location>
</feature>
<dbReference type="Pfam" id="PF08447">
    <property type="entry name" value="PAS_3"/>
    <property type="match status" value="1"/>
</dbReference>
<evidence type="ECO:0000259" key="3">
    <source>
        <dbReference type="PROSITE" id="PS50887"/>
    </source>
</evidence>
<evidence type="ECO:0000259" key="1">
    <source>
        <dbReference type="PROSITE" id="PS50112"/>
    </source>
</evidence>
<dbReference type="Proteomes" id="UP000008721">
    <property type="component" value="Chromosome"/>
</dbReference>
<dbReference type="STRING" id="709032.Sulku_0394"/>
<dbReference type="InterPro" id="IPR000160">
    <property type="entry name" value="GGDEF_dom"/>
</dbReference>
<dbReference type="PROSITE" id="PS50887">
    <property type="entry name" value="GGDEF"/>
    <property type="match status" value="1"/>
</dbReference>
<dbReference type="InterPro" id="IPR013655">
    <property type="entry name" value="PAS_fold_3"/>
</dbReference>
<feature type="domain" description="EAL" evidence="2">
    <location>
        <begin position="437"/>
        <end position="691"/>
    </location>
</feature>
<feature type="domain" description="PAS" evidence="1">
    <location>
        <begin position="3"/>
        <end position="51"/>
    </location>
</feature>
<dbReference type="Gene3D" id="3.20.20.450">
    <property type="entry name" value="EAL domain"/>
    <property type="match status" value="1"/>
</dbReference>
<dbReference type="InterPro" id="IPR052155">
    <property type="entry name" value="Biofilm_reg_signaling"/>
</dbReference>
<dbReference type="Gene3D" id="3.30.450.20">
    <property type="entry name" value="PAS domain"/>
    <property type="match status" value="2"/>
</dbReference>
<dbReference type="InterPro" id="IPR000014">
    <property type="entry name" value="PAS"/>
</dbReference>
<dbReference type="SMART" id="SM00052">
    <property type="entry name" value="EAL"/>
    <property type="match status" value="1"/>
</dbReference>
<dbReference type="CDD" id="cd01948">
    <property type="entry name" value="EAL"/>
    <property type="match status" value="1"/>
</dbReference>
<organism evidence="4 5">
    <name type="scientific">Sulfuricurvum kujiense (strain ATCC BAA-921 / DSM 16994 / JCM 11577 / YK-1)</name>
    <dbReference type="NCBI Taxonomy" id="709032"/>
    <lineage>
        <taxon>Bacteria</taxon>
        <taxon>Pseudomonadati</taxon>
        <taxon>Campylobacterota</taxon>
        <taxon>Epsilonproteobacteria</taxon>
        <taxon>Campylobacterales</taxon>
        <taxon>Sulfurimonadaceae</taxon>
        <taxon>Sulfuricurvum</taxon>
    </lineage>
</organism>
<dbReference type="Gene3D" id="3.30.70.270">
    <property type="match status" value="1"/>
</dbReference>
<dbReference type="InterPro" id="IPR035965">
    <property type="entry name" value="PAS-like_dom_sf"/>
</dbReference>
<dbReference type="GO" id="GO:0003824">
    <property type="term" value="F:catalytic activity"/>
    <property type="evidence" value="ECO:0007669"/>
    <property type="project" value="UniProtKB-ARBA"/>
</dbReference>
<dbReference type="EMBL" id="CP002355">
    <property type="protein sequence ID" value="ADR33061.1"/>
    <property type="molecule type" value="Genomic_DNA"/>
</dbReference>
<dbReference type="SMART" id="SM00267">
    <property type="entry name" value="GGDEF"/>
    <property type="match status" value="1"/>
</dbReference>
<accession>E4TZ62</accession>
<dbReference type="eggNOG" id="COG2202">
    <property type="taxonomic scope" value="Bacteria"/>
</dbReference>
<evidence type="ECO:0000313" key="5">
    <source>
        <dbReference type="Proteomes" id="UP000008721"/>
    </source>
</evidence>
<evidence type="ECO:0000259" key="2">
    <source>
        <dbReference type="PROSITE" id="PS50883"/>
    </source>
</evidence>
<gene>
    <name evidence="4" type="ordered locus">Sulku_0394</name>
</gene>
<dbReference type="SUPFAM" id="SSF141868">
    <property type="entry name" value="EAL domain-like"/>
    <property type="match status" value="1"/>
</dbReference>
<dbReference type="Pfam" id="PF00990">
    <property type="entry name" value="GGDEF"/>
    <property type="match status" value="1"/>
</dbReference>
<dbReference type="Pfam" id="PF00563">
    <property type="entry name" value="EAL"/>
    <property type="match status" value="1"/>
</dbReference>
<dbReference type="PROSITE" id="PS50883">
    <property type="entry name" value="EAL"/>
    <property type="match status" value="1"/>
</dbReference>
<sequence length="700" mass="80050">MQTEAPLYDVLNYLPDGIIMLDERGVILFANDAFSEMVGYKSDLLLGLNMLSLLADITVFTECIAKVMKEGQSLDAETDFLHRDGHIVQAVKSVRMIRHNDHTRFFVNVRNLTDLIQFNKELRASKELIELQAAELSFLLNSKHQEIEDILSSIDEVIWYIHNQTLSLQYVNKAVETIFGFTKETFLSDTTLWQQQIHPEDRSLVQMFFETLAPGQSQEIRFRILHCDGEVRWLNSRIHNHPKLNLFIGITSDITCSKAQSEEIAFLAYHDPLTHLPNRAKLKLQLENRFEHAPNSPFALMFLDLDNFKNINDTMGHKIGDKILIEVSRRIRETVGKYDFYARFGGDEFVILLQDADSASIDLTAQKLIQVFKEPCTLNETEFFLSASIGIVLYPDDALNGDDLIKHADTAMYEAKKKGKNQFAYYHTSMERAIHHFMYIESLIREGLTQNLFELYFQPLIDSKTLRMEGYEALLRLKHPHKGFIPPDTIIPVAEANGDIHLIGDKVLSQACDFIDALRALQDEPFFVAINVSAKQLQRNKFVQELFDYLALRSIPSSYLKVEVTESTVMENIAVVSQQLSQLKAGGIRISLDDFGTGYSSFAYLAQLPIDTLKIDKSFILALFKDNSNRHIVEAISNLAHALGMNVTAEGVEEAQHYDFLLENNIDTLQGYHLCRPLPKDEILNNMQKILPVLREYTRQ</sequence>
<dbReference type="PANTHER" id="PTHR44757:SF2">
    <property type="entry name" value="BIOFILM ARCHITECTURE MAINTENANCE PROTEIN MBAA"/>
    <property type="match status" value="1"/>
</dbReference>
<dbReference type="PROSITE" id="PS50112">
    <property type="entry name" value="PAS"/>
    <property type="match status" value="2"/>
</dbReference>
<dbReference type="InterPro" id="IPR043128">
    <property type="entry name" value="Rev_trsase/Diguanyl_cyclase"/>
</dbReference>
<dbReference type="SUPFAM" id="SSF55073">
    <property type="entry name" value="Nucleotide cyclase"/>
    <property type="match status" value="1"/>
</dbReference>
<dbReference type="InterPro" id="IPR029787">
    <property type="entry name" value="Nucleotide_cyclase"/>
</dbReference>